<name>A0ABP4WIL9_9ACTN</name>
<dbReference type="EMBL" id="BAAAME010000010">
    <property type="protein sequence ID" value="GAA1752408.1"/>
    <property type="molecule type" value="Genomic_DNA"/>
</dbReference>
<dbReference type="Gene3D" id="3.40.1000.70">
    <property type="entry name" value="PknH-like extracellular domain"/>
    <property type="match status" value="1"/>
</dbReference>
<sequence>MPRVDDFDAFYASTSEDVLRVFYALTGDRAVARDATIDAYRHAWRDWSKIRTQDPQRYVRIEAWKAQAVTRGTHPLRRRHEEDSDTELLDALTALPSDDRRLLVLMTLGATDLDVAAREIGVGDEEAIELVTTAITTLEQSTGQTIDELERRLNALGAVTSQLPMPEAEQIRERAARGHRFNTIAVVLVAVVGIVLGSVALTDGRPLTQLASDSYREKIGAESHDLVLDAQKITTDNLLTTAQVTDLAPSASWSIDATEEDTDETEPLTTCATDRFATTDPLKVFVRTFEAGGDANERVTQSIEVARGVAPANEAYLKAVDWYAGCELPRVQLTESYRVPRPFGDVLILRLVDHNDPNRTLTVGIGWSGTVTSTIIHQTDGADAPTIEDFARTISDSFEKVCSDSGGQCSEDPTALPADPPPLPEDPGFLGTIDLPALAGVENPWASTEPDDTATNPASTTCDQADFAASGGTSSARIFLAPDAQGAATPFGLVESVGTFPTAEAATAFVDQVQAAMNACPQTNLAAAVGEQLTFGDTPDYRGATWALTLQVEGGEPVTLRSAIVQRGTSVAQILFTPAAGVDFGPEAFTETAQRATQRLIYAAPPA</sequence>
<keyword evidence="2" id="KW-0472">Membrane</keyword>
<keyword evidence="2" id="KW-1133">Transmembrane helix</keyword>
<evidence type="ECO:0000313" key="4">
    <source>
        <dbReference type="EMBL" id="GAA1752408.1"/>
    </source>
</evidence>
<dbReference type="Proteomes" id="UP001501057">
    <property type="component" value="Unassembled WGS sequence"/>
</dbReference>
<feature type="domain" description="PknH-like extracellular" evidence="3">
    <location>
        <begin position="434"/>
        <end position="574"/>
    </location>
</feature>
<proteinExistence type="predicted"/>
<gene>
    <name evidence="4" type="ORF">GCM10009710_35180</name>
</gene>
<accession>A0ABP4WIL9</accession>
<keyword evidence="5" id="KW-1185">Reference proteome</keyword>
<dbReference type="InterPro" id="IPR026954">
    <property type="entry name" value="PknH-like_Extracell"/>
</dbReference>
<evidence type="ECO:0000256" key="1">
    <source>
        <dbReference type="SAM" id="MobiDB-lite"/>
    </source>
</evidence>
<dbReference type="InterPro" id="IPR038232">
    <property type="entry name" value="PknH-like_Extracell_sf"/>
</dbReference>
<organism evidence="4 5">
    <name type="scientific">Aeromicrobium alkaliterrae</name>
    <dbReference type="NCBI Taxonomy" id="302168"/>
    <lineage>
        <taxon>Bacteria</taxon>
        <taxon>Bacillati</taxon>
        <taxon>Actinomycetota</taxon>
        <taxon>Actinomycetes</taxon>
        <taxon>Propionibacteriales</taxon>
        <taxon>Nocardioidaceae</taxon>
        <taxon>Aeromicrobium</taxon>
    </lineage>
</organism>
<comment type="caution">
    <text evidence="4">The sequence shown here is derived from an EMBL/GenBank/DDBJ whole genome shotgun (WGS) entry which is preliminary data.</text>
</comment>
<feature type="region of interest" description="Disordered" evidence="1">
    <location>
        <begin position="403"/>
        <end position="431"/>
    </location>
</feature>
<dbReference type="RefSeq" id="WP_344203981.1">
    <property type="nucleotide sequence ID" value="NZ_BAAAME010000010.1"/>
</dbReference>
<reference evidence="5" key="1">
    <citation type="journal article" date="2019" name="Int. J. Syst. Evol. Microbiol.">
        <title>The Global Catalogue of Microorganisms (GCM) 10K type strain sequencing project: providing services to taxonomists for standard genome sequencing and annotation.</title>
        <authorList>
            <consortium name="The Broad Institute Genomics Platform"/>
            <consortium name="The Broad Institute Genome Sequencing Center for Infectious Disease"/>
            <person name="Wu L."/>
            <person name="Ma J."/>
        </authorList>
    </citation>
    <scope>NUCLEOTIDE SEQUENCE [LARGE SCALE GENOMIC DNA]</scope>
    <source>
        <strain evidence="5">JCM 13518</strain>
    </source>
</reference>
<evidence type="ECO:0000259" key="3">
    <source>
        <dbReference type="Pfam" id="PF14032"/>
    </source>
</evidence>
<feature type="transmembrane region" description="Helical" evidence="2">
    <location>
        <begin position="181"/>
        <end position="201"/>
    </location>
</feature>
<evidence type="ECO:0000256" key="2">
    <source>
        <dbReference type="SAM" id="Phobius"/>
    </source>
</evidence>
<dbReference type="Pfam" id="PF14032">
    <property type="entry name" value="PknH_C"/>
    <property type="match status" value="1"/>
</dbReference>
<evidence type="ECO:0000313" key="5">
    <source>
        <dbReference type="Proteomes" id="UP001501057"/>
    </source>
</evidence>
<protein>
    <recommendedName>
        <fullName evidence="3">PknH-like extracellular domain-containing protein</fullName>
    </recommendedName>
</protein>
<keyword evidence="2" id="KW-0812">Transmembrane</keyword>